<keyword evidence="7" id="KW-0539">Nucleus</keyword>
<dbReference type="InterPro" id="IPR044835">
    <property type="entry name" value="ARF_plant"/>
</dbReference>
<feature type="compositionally biased region" description="Low complexity" evidence="9">
    <location>
        <begin position="439"/>
        <end position="453"/>
    </location>
</feature>
<feature type="region of interest" description="Disordered" evidence="9">
    <location>
        <begin position="488"/>
        <end position="513"/>
    </location>
</feature>
<dbReference type="GO" id="GO:0005634">
    <property type="term" value="C:nucleus"/>
    <property type="evidence" value="ECO:0007669"/>
    <property type="project" value="UniProtKB-SubCell"/>
</dbReference>
<keyword evidence="12" id="KW-1185">Reference proteome</keyword>
<comment type="caution">
    <text evidence="11">The sequence shown here is derived from an EMBL/GenBank/DDBJ whole genome shotgun (WGS) entry which is preliminary data.</text>
</comment>
<feature type="region of interest" description="Disordered" evidence="9">
    <location>
        <begin position="374"/>
        <end position="454"/>
    </location>
</feature>
<dbReference type="Pfam" id="PF02362">
    <property type="entry name" value="B3"/>
    <property type="match status" value="1"/>
</dbReference>
<dbReference type="InterPro" id="IPR015300">
    <property type="entry name" value="DNA-bd_pseudobarrel_sf"/>
</dbReference>
<accession>A0A6G1C723</accession>
<keyword evidence="6" id="KW-0804">Transcription</keyword>
<evidence type="ECO:0000256" key="4">
    <source>
        <dbReference type="ARBA" id="ARBA00023015"/>
    </source>
</evidence>
<dbReference type="GO" id="GO:0009734">
    <property type="term" value="P:auxin-activated signaling pathway"/>
    <property type="evidence" value="ECO:0007669"/>
    <property type="project" value="UniProtKB-KW"/>
</dbReference>
<dbReference type="SMART" id="SM01019">
    <property type="entry name" value="B3"/>
    <property type="match status" value="1"/>
</dbReference>
<dbReference type="PROSITE" id="PS50863">
    <property type="entry name" value="B3"/>
    <property type="match status" value="1"/>
</dbReference>
<name>A0A6G1C723_9ORYZ</name>
<evidence type="ECO:0000256" key="5">
    <source>
        <dbReference type="ARBA" id="ARBA00023125"/>
    </source>
</evidence>
<dbReference type="OrthoDB" id="1414159at2759"/>
<dbReference type="EMBL" id="SPHZ02000010">
    <property type="protein sequence ID" value="KAF0895594.1"/>
    <property type="molecule type" value="Genomic_DNA"/>
</dbReference>
<reference evidence="11 12" key="1">
    <citation type="submission" date="2019-11" db="EMBL/GenBank/DDBJ databases">
        <title>Whole genome sequence of Oryza granulata.</title>
        <authorList>
            <person name="Li W."/>
        </authorList>
    </citation>
    <scope>NUCLEOTIDE SEQUENCE [LARGE SCALE GENOMIC DNA]</scope>
    <source>
        <strain evidence="12">cv. Menghai</strain>
        <tissue evidence="11">Leaf</tissue>
    </source>
</reference>
<dbReference type="FunFam" id="2.40.330.10:FF:000001">
    <property type="entry name" value="Auxin response factor"/>
    <property type="match status" value="1"/>
</dbReference>
<dbReference type="PANTHER" id="PTHR31384">
    <property type="entry name" value="AUXIN RESPONSE FACTOR 4-RELATED"/>
    <property type="match status" value="1"/>
</dbReference>
<evidence type="ECO:0000256" key="7">
    <source>
        <dbReference type="ARBA" id="ARBA00023242"/>
    </source>
</evidence>
<sequence length="513" mass="55706">MARPPPVDRLVWLACAAPLSRLPVVGSQVYYFPDGHAEQCPTPLPDPLPPAHQVFLCTVTAVHLAADTSTGEPYATISLVPVRRHDLPPAAEQGDPNAVPPAAPAPGGQQQREFCYYAKQLTQSDANNGGGFSVPRFCADHIFPPLDFDDDPPVQTLIMRDLQGKPWEFRHIYRGTPRRHLLTTGWSKFVNAKVLVAGDTVVFMCFPDGKLLVAVRRVPRYGGDSPCDARARVPAREVMEAVRLAADDAPFTVTYYPRQGAGEFVVPRMDVEEGFTDDGFRPGIQVRTQIMEAEDTRRIAWLNGTLKKVYQRMWRKLEVEWDASVASSSKKNIYVNPWQVQRVKFPPLPSGLKISDSSTSSPMCPGDPLLVPPMLPPSSQLPAGIQGARHDNPNAHADMPSSSTSMLRTQPLFPRDLQISVPPSLGGGSSGIVNPQDGSPSSNSVNTPPSDVSDGMKTIRLFGVTITSPVQSDTNGAFFSARVNQVPEGMDDETASQEASATSPLDSLTNGHN</sequence>
<dbReference type="PANTHER" id="PTHR31384:SF94">
    <property type="entry name" value="AUXIN RESPONSE FACTOR 17"/>
    <property type="match status" value="1"/>
</dbReference>
<evidence type="ECO:0000256" key="6">
    <source>
        <dbReference type="ARBA" id="ARBA00023163"/>
    </source>
</evidence>
<dbReference type="GO" id="GO:0006355">
    <property type="term" value="P:regulation of DNA-templated transcription"/>
    <property type="evidence" value="ECO:0007669"/>
    <property type="project" value="InterPro"/>
</dbReference>
<evidence type="ECO:0000256" key="1">
    <source>
        <dbReference type="ARBA" id="ARBA00003182"/>
    </source>
</evidence>
<protein>
    <recommendedName>
        <fullName evidence="10">TF-B3 domain-containing protein</fullName>
    </recommendedName>
</protein>
<dbReference type="Gene3D" id="2.40.330.10">
    <property type="entry name" value="DNA-binding pseudobarrel domain"/>
    <property type="match status" value="1"/>
</dbReference>
<dbReference type="AlphaFoldDB" id="A0A6G1C723"/>
<comment type="function">
    <text evidence="1">Auxin response factors (ARFs) are transcriptional factors that bind specifically to the DNA sequence 5'-TGTCTC-3' found in the auxin-responsive promoter elements (AuxREs).</text>
</comment>
<dbReference type="SUPFAM" id="SSF101936">
    <property type="entry name" value="DNA-binding pseudobarrel domain"/>
    <property type="match status" value="1"/>
</dbReference>
<keyword evidence="8" id="KW-0927">Auxin signaling pathway</keyword>
<evidence type="ECO:0000313" key="12">
    <source>
        <dbReference type="Proteomes" id="UP000479710"/>
    </source>
</evidence>
<evidence type="ECO:0000256" key="9">
    <source>
        <dbReference type="SAM" id="MobiDB-lite"/>
    </source>
</evidence>
<keyword evidence="5" id="KW-0238">DNA-binding</keyword>
<evidence type="ECO:0000259" key="10">
    <source>
        <dbReference type="PROSITE" id="PS50863"/>
    </source>
</evidence>
<evidence type="ECO:0000313" key="11">
    <source>
        <dbReference type="EMBL" id="KAF0895594.1"/>
    </source>
</evidence>
<proteinExistence type="inferred from homology"/>
<keyword evidence="4" id="KW-0805">Transcription regulation</keyword>
<dbReference type="GO" id="GO:0003677">
    <property type="term" value="F:DNA binding"/>
    <property type="evidence" value="ECO:0007669"/>
    <property type="project" value="UniProtKB-KW"/>
</dbReference>
<organism evidence="11 12">
    <name type="scientific">Oryza meyeriana var. granulata</name>
    <dbReference type="NCBI Taxonomy" id="110450"/>
    <lineage>
        <taxon>Eukaryota</taxon>
        <taxon>Viridiplantae</taxon>
        <taxon>Streptophyta</taxon>
        <taxon>Embryophyta</taxon>
        <taxon>Tracheophyta</taxon>
        <taxon>Spermatophyta</taxon>
        <taxon>Magnoliopsida</taxon>
        <taxon>Liliopsida</taxon>
        <taxon>Poales</taxon>
        <taxon>Poaceae</taxon>
        <taxon>BOP clade</taxon>
        <taxon>Oryzoideae</taxon>
        <taxon>Oryzeae</taxon>
        <taxon>Oryzinae</taxon>
        <taxon>Oryza</taxon>
        <taxon>Oryza meyeriana</taxon>
    </lineage>
</organism>
<comment type="subcellular location">
    <subcellularLocation>
        <location evidence="2">Nucleus</location>
    </subcellularLocation>
</comment>
<feature type="compositionally biased region" description="Polar residues" evidence="9">
    <location>
        <begin position="496"/>
        <end position="513"/>
    </location>
</feature>
<dbReference type="CDD" id="cd10017">
    <property type="entry name" value="B3_DNA"/>
    <property type="match status" value="1"/>
</dbReference>
<evidence type="ECO:0000256" key="2">
    <source>
        <dbReference type="ARBA" id="ARBA00004123"/>
    </source>
</evidence>
<feature type="domain" description="TF-B3" evidence="10">
    <location>
        <begin position="117"/>
        <end position="219"/>
    </location>
</feature>
<dbReference type="Proteomes" id="UP000479710">
    <property type="component" value="Unassembled WGS sequence"/>
</dbReference>
<gene>
    <name evidence="11" type="ORF">E2562_013903</name>
</gene>
<feature type="region of interest" description="Disordered" evidence="9">
    <location>
        <begin position="87"/>
        <end position="108"/>
    </location>
</feature>
<comment type="similarity">
    <text evidence="3">Belongs to the ARF family.</text>
</comment>
<evidence type="ECO:0000256" key="3">
    <source>
        <dbReference type="ARBA" id="ARBA00007853"/>
    </source>
</evidence>
<evidence type="ECO:0000256" key="8">
    <source>
        <dbReference type="ARBA" id="ARBA00023294"/>
    </source>
</evidence>
<dbReference type="InterPro" id="IPR003340">
    <property type="entry name" value="B3_DNA-bd"/>
</dbReference>